<gene>
    <name evidence="1" type="ORF">VITFI_CDS0837</name>
</gene>
<organism evidence="1 2">
    <name type="scientific">Vitreoscilla filiformis</name>
    <dbReference type="NCBI Taxonomy" id="63"/>
    <lineage>
        <taxon>Bacteria</taxon>
        <taxon>Pseudomonadati</taxon>
        <taxon>Pseudomonadota</taxon>
        <taxon>Betaproteobacteria</taxon>
        <taxon>Neisseriales</taxon>
        <taxon>Neisseriaceae</taxon>
        <taxon>Vitreoscilla</taxon>
    </lineage>
</organism>
<dbReference type="InterPro" id="IPR058702">
    <property type="entry name" value="MafI2-like"/>
</dbReference>
<sequence length="113" mass="12512">MNTGAQACQLRLRLQAQMALLGWVHPLVRAVGVALDESLHRLHWHAVLDAGEAEAHAQALDALSCAATELISHYGSPWEIEEHYTVSPQPAALPALPLPLVFRRWEPDERPAR</sequence>
<dbReference type="KEGG" id="vff:VITFI_CDS0837"/>
<reference evidence="1 2" key="1">
    <citation type="submission" date="2017-07" db="EMBL/GenBank/DDBJ databases">
        <title>Complete Genome Sequence of the cosmetic ferment Vitreoscilla filiformis (ATCC15551).</title>
        <authorList>
            <person name="Contreras S."/>
            <person name="Sagory-Zalkind P."/>
            <person name="Blanquart H."/>
            <person name="Iltis A."/>
            <person name="Morand S.C."/>
        </authorList>
    </citation>
    <scope>NUCLEOTIDE SEQUENCE [LARGE SCALE GENOMIC DNA]</scope>
    <source>
        <strain evidence="1 2">ATCC 15551</strain>
    </source>
</reference>
<evidence type="ECO:0000313" key="1">
    <source>
        <dbReference type="EMBL" id="ASM76615.1"/>
    </source>
</evidence>
<dbReference type="Pfam" id="PF26541">
    <property type="entry name" value="MafI2"/>
    <property type="match status" value="1"/>
</dbReference>
<dbReference type="RefSeq" id="WP_089415923.1">
    <property type="nucleotide sequence ID" value="NZ_CP022423.1"/>
</dbReference>
<name>A0A221KCA6_VITFI</name>
<evidence type="ECO:0000313" key="2">
    <source>
        <dbReference type="Proteomes" id="UP000199729"/>
    </source>
</evidence>
<dbReference type="EMBL" id="CP022423">
    <property type="protein sequence ID" value="ASM76615.1"/>
    <property type="molecule type" value="Genomic_DNA"/>
</dbReference>
<proteinExistence type="predicted"/>
<keyword evidence="2" id="KW-1185">Reference proteome</keyword>
<accession>A0A221KCA6</accession>
<dbReference type="Proteomes" id="UP000199729">
    <property type="component" value="Chromosome"/>
</dbReference>
<protein>
    <submittedName>
        <fullName evidence="1">Uncharacterized protein</fullName>
    </submittedName>
</protein>
<dbReference type="AlphaFoldDB" id="A0A221KCA6"/>